<keyword evidence="4" id="KW-1185">Reference proteome</keyword>
<feature type="compositionally biased region" description="Polar residues" evidence="2">
    <location>
        <begin position="812"/>
        <end position="823"/>
    </location>
</feature>
<dbReference type="KEGG" id="cci:CC1G_14927"/>
<dbReference type="EMBL" id="AACS02000008">
    <property type="protein sequence ID" value="EFI27102.1"/>
    <property type="molecule type" value="Genomic_DNA"/>
</dbReference>
<dbReference type="CDD" id="cd22249">
    <property type="entry name" value="UDM1_RNF168_RNF169-like"/>
    <property type="match status" value="1"/>
</dbReference>
<dbReference type="GO" id="GO:0015630">
    <property type="term" value="C:microtubule cytoskeleton"/>
    <property type="evidence" value="ECO:0007669"/>
    <property type="project" value="TreeGrafter"/>
</dbReference>
<dbReference type="GO" id="GO:0000226">
    <property type="term" value="P:microtubule cytoskeleton organization"/>
    <property type="evidence" value="ECO:0007669"/>
    <property type="project" value="TreeGrafter"/>
</dbReference>
<dbReference type="VEuPathDB" id="FungiDB:CC1G_14927"/>
<feature type="compositionally biased region" description="Basic and acidic residues" evidence="2">
    <location>
        <begin position="660"/>
        <end position="721"/>
    </location>
</feature>
<dbReference type="Gene3D" id="2.60.120.650">
    <property type="entry name" value="Cupin"/>
    <property type="match status" value="1"/>
</dbReference>
<dbReference type="PANTHER" id="PTHR15073:SF1">
    <property type="entry name" value="RETICULOCYTE-BINDING PROTEIN HOMOLOG 2A"/>
    <property type="match status" value="1"/>
</dbReference>
<evidence type="ECO:0000256" key="1">
    <source>
        <dbReference type="ARBA" id="ARBA00023054"/>
    </source>
</evidence>
<feature type="region of interest" description="Disordered" evidence="2">
    <location>
        <begin position="890"/>
        <end position="916"/>
    </location>
</feature>
<evidence type="ECO:0008006" key="5">
    <source>
        <dbReference type="Google" id="ProtNLM"/>
    </source>
</evidence>
<sequence>MQSHQSSASHGPKSSPGSSLETTNAHQLQPPQTSTQSPATLQPHVSHQSSPGSSQGTNLVSSQGQSGDSTPPISQPTRPSAHAPIAPLPLSPQRSPPSSSSPSSARIPTPTLVTPTPQASTSALVQSPGAPSRHASTVNLTQGRTRFPGAAPPPFLVNPYGHTHALHIPLFATTSHGDPFQTSYGVASTSTPIQALNPSFPSPSSLTSSDLSLAEVRAQLAKLVCLPSETPTAEETWASYASNCPSEVRRLAEEVDFIEGELGKGLRGHPTIHVLATAIRHVEETNSLPQALNRLGKIATDATLRFLLKFRVLSYYLLAVGALRRPSRPKPIGKDWAISVPKTVLQQVLIPVCDDWTTTLERARQKLAAVKPVVDLPIPLRSDGTMNDRIAKFTLAMKAAGETGGAFTLVENIYGCVLGLMQEVLQPTLRDTSNPVSTQIAAPPPRSSAGTRAECAQVPNSSSRLSAMITPITVAANTRLDTRTTSPEWLIQGSFDIGNDHPSELAGAQAQLMKLVVDMGIGQIDVFPAFRAMRTALEQLSVAPRVADSMWFSPPRLLPAIPNRPPLKRARSLGLEQLHPEEAQHYPPSKKTRRDLPHNPGTTSTGLPPLILPATDPQAMDVDPTDDETHPPTTPNPHELPNVPQRLQYMSPLSDLPEDPSDHEPIPTDKGKEDDRIARETREQEERIAKEKEEEASRIAKEKEAEERLAREKQAEEERVARQKQLALAKEKEKEAKRLEKEKEKEAKRLEKEKEKEARRLEKEKEKEARRLEKQKENTKDLKGKNKLPPGGDDDDDEYLPSPRKNNKEHPSPSQSLTWSLQVNGKSLLLRDESSDEEGESDPWEEVDPVHARLLIKAVTRKFPDIADQVHQTKKKLEATRAISEKLASSVASQRVRRSSTIPSMPIGSSPAPAHRKAYDQATIQRKKKFAREAPLADLSEVETDSDNETEKSQRGRPTNYLYAVKTREWQTFIQTCLWHESNAPSLQSGALRLSGVKNSNSPYIQDSNDIKRITGASISREDDVHIYSADGLQTHTFRPTAHREEDLHLFFHLWDRVRDSYVDQRPLHVVKPELSAFRVISSDEYERIGEQGRVKLYSEGRTIVITHAASTQRLWKLSDAKQMAAVMNPSEEVTLQDFTLPIGPTRMVTSPLRRIIEESLKPLHQRRILNALSLDGVALPHIADHSSDTASWVATKSSKGALDTAKFPTGATNWSIAATAGASHALHMDADGASTRVVCRSGAKVWINFTPCAEGLRSQCRRQDYFDLDVYEPSLPGWRAEAIYLEPGMEILQPPGMLHAVYTIEDSVCDGQHFFNVRTLVQTFLSMVICFCSDRYVTNSDHPEFLMVLHRMLLFQYRHHVDKVPLPEYEQHILDPTCIPDAENLIALLVIAMTSELFHPDTYTEDGMTAQDMYYASTIRGAAWKLVQVLNDSYEFSWKLGHDAVVTLLPFKDVFRHVLGVQMSIICSLWQDFFEKTDQETLESPLYVAAEQVALMHEKIKDGFEAEYDSDEIWAMRTLHYELVLAVPVQPRHPIEPLDHWQLMRKGATPSLISLLEGMEIKEN</sequence>
<comment type="caution">
    <text evidence="3">The sequence shown here is derived from an EMBL/GenBank/DDBJ whole genome shotgun (WGS) entry which is preliminary data.</text>
</comment>
<feature type="compositionally biased region" description="Polar residues" evidence="2">
    <location>
        <begin position="45"/>
        <end position="78"/>
    </location>
</feature>
<feature type="region of interest" description="Disordered" evidence="2">
    <location>
        <begin position="1"/>
        <end position="136"/>
    </location>
</feature>
<organism evidence="3 4">
    <name type="scientific">Coprinopsis cinerea (strain Okayama-7 / 130 / ATCC MYA-4618 / FGSC 9003)</name>
    <name type="common">Inky cap fungus</name>
    <name type="synonym">Hormographiella aspergillata</name>
    <dbReference type="NCBI Taxonomy" id="240176"/>
    <lineage>
        <taxon>Eukaryota</taxon>
        <taxon>Fungi</taxon>
        <taxon>Dikarya</taxon>
        <taxon>Basidiomycota</taxon>
        <taxon>Agaricomycotina</taxon>
        <taxon>Agaricomycetes</taxon>
        <taxon>Agaricomycetidae</taxon>
        <taxon>Agaricales</taxon>
        <taxon>Agaricineae</taxon>
        <taxon>Psathyrellaceae</taxon>
        <taxon>Coprinopsis</taxon>
    </lineage>
</organism>
<name>D6RPA9_COPC7</name>
<dbReference type="InParanoid" id="D6RPA9"/>
<evidence type="ECO:0000313" key="4">
    <source>
        <dbReference type="Proteomes" id="UP000001861"/>
    </source>
</evidence>
<dbReference type="Proteomes" id="UP000001861">
    <property type="component" value="Unassembled WGS sequence"/>
</dbReference>
<gene>
    <name evidence="3" type="ORF">CC1G_14927</name>
</gene>
<dbReference type="eggNOG" id="ENOG502RSFP">
    <property type="taxonomic scope" value="Eukaryota"/>
</dbReference>
<feature type="compositionally biased region" description="Polar residues" evidence="2">
    <location>
        <begin position="112"/>
        <end position="125"/>
    </location>
</feature>
<accession>D6RPA9</accession>
<dbReference type="RefSeq" id="XP_002910596.1">
    <property type="nucleotide sequence ID" value="XM_002910550.1"/>
</dbReference>
<dbReference type="PANTHER" id="PTHR15073">
    <property type="entry name" value="MICROTUBULE-ASSOCIATED PROTEIN"/>
    <property type="match status" value="1"/>
</dbReference>
<feature type="compositionally biased region" description="Low complexity" evidence="2">
    <location>
        <begin position="27"/>
        <end position="43"/>
    </location>
</feature>
<feature type="compositionally biased region" description="Basic and acidic residues" evidence="2">
    <location>
        <begin position="729"/>
        <end position="784"/>
    </location>
</feature>
<reference evidence="3 4" key="1">
    <citation type="journal article" date="2010" name="Proc. Natl. Acad. Sci. U.S.A.">
        <title>Insights into evolution of multicellular fungi from the assembled chromosomes of the mushroom Coprinopsis cinerea (Coprinus cinereus).</title>
        <authorList>
            <person name="Stajich J.E."/>
            <person name="Wilke S.K."/>
            <person name="Ahren D."/>
            <person name="Au C.H."/>
            <person name="Birren B.W."/>
            <person name="Borodovsky M."/>
            <person name="Burns C."/>
            <person name="Canback B."/>
            <person name="Casselton L.A."/>
            <person name="Cheng C.K."/>
            <person name="Deng J."/>
            <person name="Dietrich F.S."/>
            <person name="Fargo D.C."/>
            <person name="Farman M.L."/>
            <person name="Gathman A.C."/>
            <person name="Goldberg J."/>
            <person name="Guigo R."/>
            <person name="Hoegger P.J."/>
            <person name="Hooker J.B."/>
            <person name="Huggins A."/>
            <person name="James T.Y."/>
            <person name="Kamada T."/>
            <person name="Kilaru S."/>
            <person name="Kodira C."/>
            <person name="Kues U."/>
            <person name="Kupfer D."/>
            <person name="Kwan H.S."/>
            <person name="Lomsadze A."/>
            <person name="Li W."/>
            <person name="Lilly W.W."/>
            <person name="Ma L.J."/>
            <person name="Mackey A.J."/>
            <person name="Manning G."/>
            <person name="Martin F."/>
            <person name="Muraguchi H."/>
            <person name="Natvig D.O."/>
            <person name="Palmerini H."/>
            <person name="Ramesh M.A."/>
            <person name="Rehmeyer C.J."/>
            <person name="Roe B.A."/>
            <person name="Shenoy N."/>
            <person name="Stanke M."/>
            <person name="Ter-Hovhannisyan V."/>
            <person name="Tunlid A."/>
            <person name="Velagapudi R."/>
            <person name="Vision T.J."/>
            <person name="Zeng Q."/>
            <person name="Zolan M.E."/>
            <person name="Pukkila P.J."/>
        </authorList>
    </citation>
    <scope>NUCLEOTIDE SEQUENCE [LARGE SCALE GENOMIC DNA]</scope>
    <source>
        <strain evidence="4">Okayama-7 / 130 / ATCC MYA-4618 / FGSC 9003</strain>
    </source>
</reference>
<feature type="region of interest" description="Disordered" evidence="2">
    <location>
        <begin position="577"/>
        <end position="823"/>
    </location>
</feature>
<dbReference type="InterPro" id="IPR051483">
    <property type="entry name" value="MAP7_domain-containing"/>
</dbReference>
<feature type="compositionally biased region" description="Low complexity" evidence="2">
    <location>
        <begin position="91"/>
        <end position="111"/>
    </location>
</feature>
<proteinExistence type="predicted"/>
<keyword evidence="1" id="KW-0175">Coiled coil</keyword>
<feature type="region of interest" description="Disordered" evidence="2">
    <location>
        <begin position="935"/>
        <end position="956"/>
    </location>
</feature>
<dbReference type="SUPFAM" id="SSF51197">
    <property type="entry name" value="Clavaminate synthase-like"/>
    <property type="match status" value="1"/>
</dbReference>
<dbReference type="HOGENOM" id="CLU_245719_0_0_1"/>
<evidence type="ECO:0000256" key="2">
    <source>
        <dbReference type="SAM" id="MobiDB-lite"/>
    </source>
</evidence>
<feature type="compositionally biased region" description="Polar residues" evidence="2">
    <location>
        <begin position="15"/>
        <end position="26"/>
    </location>
</feature>
<dbReference type="GeneID" id="9378352"/>
<feature type="region of interest" description="Disordered" evidence="2">
    <location>
        <begin position="433"/>
        <end position="452"/>
    </location>
</feature>
<evidence type="ECO:0000313" key="3">
    <source>
        <dbReference type="EMBL" id="EFI27102.1"/>
    </source>
</evidence>
<protein>
    <recommendedName>
        <fullName evidence="5">JmjC domain-containing protein</fullName>
    </recommendedName>
</protein>
<dbReference type="STRING" id="240176.D6RPA9"/>
<dbReference type="OrthoDB" id="3270451at2759"/>